<evidence type="ECO:0000256" key="2">
    <source>
        <dbReference type="ARBA" id="ARBA00022598"/>
    </source>
</evidence>
<dbReference type="GO" id="GO:0015966">
    <property type="term" value="P:diadenosine tetraphosphate biosynthetic process"/>
    <property type="evidence" value="ECO:0007669"/>
    <property type="project" value="UniProtKB-ARBA"/>
</dbReference>
<dbReference type="HAMAP" id="MF_00253_B">
    <property type="entry name" value="Gly_tRNA_synth_B"/>
    <property type="match status" value="1"/>
</dbReference>
<comment type="subcellular location">
    <subcellularLocation>
        <location evidence="7">Cytoplasm</location>
    </subcellularLocation>
</comment>
<protein>
    <recommendedName>
        <fullName evidence="7">Glycine--tRNA ligase</fullName>
        <ecNumber evidence="7">6.1.1.14</ecNumber>
    </recommendedName>
    <alternativeName>
        <fullName evidence="7">Glycyl-tRNA synthetase</fullName>
        <shortName evidence="7">GlyRS</shortName>
    </alternativeName>
</protein>
<dbReference type="GO" id="GO:0006426">
    <property type="term" value="P:glycyl-tRNA aminoacylation"/>
    <property type="evidence" value="ECO:0007669"/>
    <property type="project" value="UniProtKB-UniRule"/>
</dbReference>
<dbReference type="GO" id="GO:0005737">
    <property type="term" value="C:cytoplasm"/>
    <property type="evidence" value="ECO:0007669"/>
    <property type="project" value="UniProtKB-SubCell"/>
</dbReference>
<evidence type="ECO:0000256" key="3">
    <source>
        <dbReference type="ARBA" id="ARBA00022741"/>
    </source>
</evidence>
<dbReference type="InterPro" id="IPR002314">
    <property type="entry name" value="aa-tRNA-synt_IIb"/>
</dbReference>
<comment type="caution">
    <text evidence="9">The sequence shown here is derived from an EMBL/GenBank/DDBJ whole genome shotgun (WGS) entry which is preliminary data.</text>
</comment>
<dbReference type="PANTHER" id="PTHR10745">
    <property type="entry name" value="GLYCYL-TRNA SYNTHETASE/DNA POLYMERASE SUBUNIT GAMMA-2"/>
    <property type="match status" value="1"/>
</dbReference>
<dbReference type="PANTHER" id="PTHR10745:SF8">
    <property type="entry name" value="DNA POLYMERASE SUBUNIT GAMMA-2, MITOCHONDRIAL"/>
    <property type="match status" value="1"/>
</dbReference>
<dbReference type="InterPro" id="IPR006195">
    <property type="entry name" value="aa-tRNA-synth_II"/>
</dbReference>
<dbReference type="GO" id="GO:0005524">
    <property type="term" value="F:ATP binding"/>
    <property type="evidence" value="ECO:0007669"/>
    <property type="project" value="UniProtKB-UniRule"/>
</dbReference>
<dbReference type="SUPFAM" id="SSF52954">
    <property type="entry name" value="Class II aaRS ABD-related"/>
    <property type="match status" value="1"/>
</dbReference>
<comment type="similarity">
    <text evidence="7">Belongs to the class-II aminoacyl-tRNA synthetase family.</text>
</comment>
<proteinExistence type="inferred from homology"/>
<dbReference type="GO" id="GO:0004081">
    <property type="term" value="F:bis(5'-nucleosyl)-tetraphosphatase (asymmetrical) activity"/>
    <property type="evidence" value="ECO:0007669"/>
    <property type="project" value="UniProtKB-ARBA"/>
</dbReference>
<dbReference type="CDD" id="cd00774">
    <property type="entry name" value="GlyRS-like_core"/>
    <property type="match status" value="1"/>
</dbReference>
<keyword evidence="4 7" id="KW-0067">ATP-binding</keyword>
<dbReference type="InterPro" id="IPR036621">
    <property type="entry name" value="Anticodon-bd_dom_sf"/>
</dbReference>
<gene>
    <name evidence="7" type="primary">glyQS</name>
    <name evidence="9" type="ORF">C0601_11845</name>
</gene>
<dbReference type="GO" id="GO:0004820">
    <property type="term" value="F:glycine-tRNA ligase activity"/>
    <property type="evidence" value="ECO:0007669"/>
    <property type="project" value="UniProtKB-UniRule"/>
</dbReference>
<keyword evidence="6 7" id="KW-0030">Aminoacyl-tRNA synthetase</keyword>
<dbReference type="NCBIfam" id="NF003211">
    <property type="entry name" value="PRK04173.1"/>
    <property type="match status" value="1"/>
</dbReference>
<dbReference type="AlphaFoldDB" id="A0A2N5ZB60"/>
<feature type="binding site" evidence="7">
    <location>
        <begin position="304"/>
        <end position="307"/>
    </location>
    <ligand>
        <name>ATP</name>
        <dbReference type="ChEBI" id="CHEBI:30616"/>
    </ligand>
</feature>
<evidence type="ECO:0000256" key="5">
    <source>
        <dbReference type="ARBA" id="ARBA00022917"/>
    </source>
</evidence>
<dbReference type="Pfam" id="PF03129">
    <property type="entry name" value="HGTP_anticodon"/>
    <property type="match status" value="1"/>
</dbReference>
<dbReference type="PRINTS" id="PR01043">
    <property type="entry name" value="TRNASYNTHGLY"/>
</dbReference>
<evidence type="ECO:0000313" key="10">
    <source>
        <dbReference type="Proteomes" id="UP000234857"/>
    </source>
</evidence>
<dbReference type="InterPro" id="IPR027031">
    <property type="entry name" value="Gly-tRNA_synthase/POLG2"/>
</dbReference>
<feature type="binding site" evidence="7">
    <location>
        <begin position="191"/>
        <end position="195"/>
    </location>
    <ligand>
        <name>substrate</name>
    </ligand>
</feature>
<keyword evidence="3 7" id="KW-0547">Nucleotide-binding</keyword>
<dbReference type="EC" id="6.1.1.14" evidence="7"/>
<accession>A0A2N5ZB60</accession>
<dbReference type="Gene3D" id="3.40.50.800">
    <property type="entry name" value="Anticodon-binding domain"/>
    <property type="match status" value="1"/>
</dbReference>
<evidence type="ECO:0000259" key="8">
    <source>
        <dbReference type="PROSITE" id="PS50862"/>
    </source>
</evidence>
<keyword evidence="5 7" id="KW-0648">Protein biosynthesis</keyword>
<dbReference type="FunFam" id="3.40.50.800:FF:000002">
    <property type="entry name" value="Glycine--tRNA ligase"/>
    <property type="match status" value="1"/>
</dbReference>
<dbReference type="CDD" id="cd00858">
    <property type="entry name" value="GlyRS_anticodon"/>
    <property type="match status" value="1"/>
</dbReference>
<dbReference type="InterPro" id="IPR033731">
    <property type="entry name" value="GlyRS-like_core"/>
</dbReference>
<feature type="binding site" evidence="7">
    <location>
        <position position="144"/>
    </location>
    <ligand>
        <name>substrate</name>
    </ligand>
</feature>
<sequence length="432" mass="50480">MDIKDMQTIVSLAKRRGFIFQSSEIYGGINSCWDYGPYGVSLKRNVKDAWWKDNVSTRTDMVGLDSSILMAPRIWEASGHLSNFSDPMVDCKECKLRYRADDIDFDKCPECGGEFTEPRQFNLMFKTFMGPIEDSSNTVYLRPETAQGIFVNFKNVTTTSRKRVPFGIAQIGKSFRNEITPGNFTFRTREFEQMEIEFFCEPEKADEFYEYWKNRRFEWYKQLGIREENLQLREHASDELAHYARGCADVEYRFPFGFAELEGIANRTDYDLKQHMEFSGRDLSYMDPMTNKKYVPYVIEPSAGADRATLAFLIDAYREEEVDGDTRSVMKFHHRLAPVKVAVFQLMKKPPLKEKAEAIFAEVVQHFEAEYYQVGSIGKRYRRQDEIGTPYCVTIDFDTLEDNTITIRDRDSMEQERINADTLVEYLKEKMS</sequence>
<comment type="catalytic activity">
    <reaction evidence="7">
        <text>tRNA(Gly) + glycine + ATP = glycyl-tRNA(Gly) + AMP + diphosphate</text>
        <dbReference type="Rhea" id="RHEA:16013"/>
        <dbReference type="Rhea" id="RHEA-COMP:9664"/>
        <dbReference type="Rhea" id="RHEA-COMP:9683"/>
        <dbReference type="ChEBI" id="CHEBI:30616"/>
        <dbReference type="ChEBI" id="CHEBI:33019"/>
        <dbReference type="ChEBI" id="CHEBI:57305"/>
        <dbReference type="ChEBI" id="CHEBI:78442"/>
        <dbReference type="ChEBI" id="CHEBI:78522"/>
        <dbReference type="ChEBI" id="CHEBI:456215"/>
        <dbReference type="EC" id="6.1.1.14"/>
    </reaction>
</comment>
<feature type="binding site" evidence="7">
    <location>
        <begin position="260"/>
        <end position="261"/>
    </location>
    <ligand>
        <name>ATP</name>
        <dbReference type="ChEBI" id="CHEBI:30616"/>
    </ligand>
</feature>
<dbReference type="PROSITE" id="PS50862">
    <property type="entry name" value="AA_TRNA_LIGASE_II"/>
    <property type="match status" value="1"/>
</dbReference>
<dbReference type="InterPro" id="IPR004154">
    <property type="entry name" value="Anticodon-bd"/>
</dbReference>
<dbReference type="Proteomes" id="UP000234857">
    <property type="component" value="Unassembled WGS sequence"/>
</dbReference>
<feature type="domain" description="Aminoacyl-transfer RNA synthetases class-II family profile" evidence="8">
    <location>
        <begin position="5"/>
        <end position="338"/>
    </location>
</feature>
<dbReference type="GO" id="GO:1990742">
    <property type="term" value="C:microvesicle"/>
    <property type="evidence" value="ECO:0007669"/>
    <property type="project" value="UniProtKB-ARBA"/>
</dbReference>
<evidence type="ECO:0000256" key="7">
    <source>
        <dbReference type="HAMAP-Rule" id="MF_00253"/>
    </source>
</evidence>
<keyword evidence="2 7" id="KW-0436">Ligase</keyword>
<evidence type="ECO:0000313" key="9">
    <source>
        <dbReference type="EMBL" id="PLX15900.1"/>
    </source>
</evidence>
<name>A0A2N5ZB60_MUIH1</name>
<evidence type="ECO:0000256" key="6">
    <source>
        <dbReference type="ARBA" id="ARBA00023146"/>
    </source>
</evidence>
<feature type="binding site" evidence="7">
    <location>
        <begin position="186"/>
        <end position="191"/>
    </location>
    <ligand>
        <name>ATP</name>
        <dbReference type="ChEBI" id="CHEBI:30616"/>
    </ligand>
</feature>
<dbReference type="Pfam" id="PF00587">
    <property type="entry name" value="tRNA-synt_2b"/>
    <property type="match status" value="1"/>
</dbReference>
<feature type="binding site" evidence="7">
    <location>
        <begin position="300"/>
        <end position="304"/>
    </location>
    <ligand>
        <name>substrate</name>
    </ligand>
</feature>
<reference evidence="9 10" key="1">
    <citation type="submission" date="2017-11" db="EMBL/GenBank/DDBJ databases">
        <title>Genome-resolved metagenomics identifies genetic mobility, metabolic interactions, and unexpected diversity in perchlorate-reducing communities.</title>
        <authorList>
            <person name="Barnum T.P."/>
            <person name="Figueroa I.A."/>
            <person name="Carlstrom C.I."/>
            <person name="Lucas L.N."/>
            <person name="Engelbrektson A.L."/>
            <person name="Coates J.D."/>
        </authorList>
    </citation>
    <scope>NUCLEOTIDE SEQUENCE [LARGE SCALE GENOMIC DNA]</scope>
    <source>
        <strain evidence="9">BM706</strain>
    </source>
</reference>
<evidence type="ECO:0000256" key="4">
    <source>
        <dbReference type="ARBA" id="ARBA00022840"/>
    </source>
</evidence>
<dbReference type="EMBL" id="PKTG01000126">
    <property type="protein sequence ID" value="PLX15900.1"/>
    <property type="molecule type" value="Genomic_DNA"/>
</dbReference>
<comment type="function">
    <text evidence="7">Catalyzes the attachment of glycine to tRNA(Gly).</text>
</comment>
<dbReference type="InterPro" id="IPR022961">
    <property type="entry name" value="Gly_tRNA_ligase_bac"/>
</dbReference>
<organism evidence="9 10">
    <name type="scientific">Muiribacterium halophilum</name>
    <dbReference type="NCBI Taxonomy" id="2053465"/>
    <lineage>
        <taxon>Bacteria</taxon>
        <taxon>Candidatus Muiribacteriota</taxon>
        <taxon>Candidatus Muiribacteriia</taxon>
        <taxon>Candidatus Muiribacteriales</taxon>
        <taxon>Candidatus Muiribacteriaceae</taxon>
        <taxon>Candidatus Muiribacterium</taxon>
    </lineage>
</organism>
<dbReference type="GO" id="GO:0070062">
    <property type="term" value="C:extracellular exosome"/>
    <property type="evidence" value="ECO:0007669"/>
    <property type="project" value="UniProtKB-ARBA"/>
</dbReference>
<dbReference type="SUPFAM" id="SSF55681">
    <property type="entry name" value="Class II aaRS and biotin synthetases"/>
    <property type="match status" value="1"/>
</dbReference>
<dbReference type="Gene3D" id="3.30.930.10">
    <property type="entry name" value="Bira Bifunctional Protein, Domain 2"/>
    <property type="match status" value="1"/>
</dbReference>
<dbReference type="InterPro" id="IPR045864">
    <property type="entry name" value="aa-tRNA-synth_II/BPL/LPL"/>
</dbReference>
<feature type="binding site" evidence="7">
    <location>
        <begin position="176"/>
        <end position="178"/>
    </location>
    <ligand>
        <name>ATP</name>
        <dbReference type="ChEBI" id="CHEBI:30616"/>
    </ligand>
</feature>
<comment type="subunit">
    <text evidence="7">Homodimer.</text>
</comment>
<keyword evidence="1 7" id="KW-0963">Cytoplasm</keyword>
<evidence type="ECO:0000256" key="1">
    <source>
        <dbReference type="ARBA" id="ARBA00022490"/>
    </source>
</evidence>
<feature type="binding site" evidence="7">
    <location>
        <position position="99"/>
    </location>
    <ligand>
        <name>substrate</name>
    </ligand>
</feature>